<evidence type="ECO:0000313" key="1">
    <source>
        <dbReference type="EMBL" id="KAH1166991.1"/>
    </source>
</evidence>
<sequence>MLLCCTGEAKSRVTHCFKKSDRVRLHTYSLFQRRKNSSCGSRAEPPFSNEGLDRKPSDVNGLWIRCKQRVFLRAHLCKLMLGRLTPGLAASYVSVSTLLLSIKGPVSAF</sequence>
<gene>
    <name evidence="1" type="ORF">KIL84_016163</name>
</gene>
<reference evidence="1" key="1">
    <citation type="submission" date="2021-09" db="EMBL/GenBank/DDBJ databases">
        <title>The genome of Mauremys mutica provides insights into the evolution of semi-aquatic lifestyle.</title>
        <authorList>
            <person name="Gong S."/>
            <person name="Gao Y."/>
        </authorList>
    </citation>
    <scope>NUCLEOTIDE SEQUENCE</scope>
    <source>
        <strain evidence="1">MM-2020</strain>
        <tissue evidence="1">Muscle</tissue>
    </source>
</reference>
<accession>A0A9D3WU04</accession>
<keyword evidence="2" id="KW-1185">Reference proteome</keyword>
<evidence type="ECO:0000313" key="2">
    <source>
        <dbReference type="Proteomes" id="UP000827986"/>
    </source>
</evidence>
<comment type="caution">
    <text evidence="1">The sequence shown here is derived from an EMBL/GenBank/DDBJ whole genome shotgun (WGS) entry which is preliminary data.</text>
</comment>
<dbReference type="Proteomes" id="UP000827986">
    <property type="component" value="Unassembled WGS sequence"/>
</dbReference>
<protein>
    <submittedName>
        <fullName evidence="1">Uncharacterized protein</fullName>
    </submittedName>
</protein>
<name>A0A9D3WU04_9SAUR</name>
<dbReference type="AlphaFoldDB" id="A0A9D3WU04"/>
<organism evidence="1 2">
    <name type="scientific">Mauremys mutica</name>
    <name type="common">yellowpond turtle</name>
    <dbReference type="NCBI Taxonomy" id="74926"/>
    <lineage>
        <taxon>Eukaryota</taxon>
        <taxon>Metazoa</taxon>
        <taxon>Chordata</taxon>
        <taxon>Craniata</taxon>
        <taxon>Vertebrata</taxon>
        <taxon>Euteleostomi</taxon>
        <taxon>Archelosauria</taxon>
        <taxon>Testudinata</taxon>
        <taxon>Testudines</taxon>
        <taxon>Cryptodira</taxon>
        <taxon>Durocryptodira</taxon>
        <taxon>Testudinoidea</taxon>
        <taxon>Geoemydidae</taxon>
        <taxon>Geoemydinae</taxon>
        <taxon>Mauremys</taxon>
    </lineage>
</organism>
<proteinExistence type="predicted"/>
<dbReference type="EMBL" id="JAHDVG010000487">
    <property type="protein sequence ID" value="KAH1166991.1"/>
    <property type="molecule type" value="Genomic_DNA"/>
</dbReference>